<dbReference type="FunFam" id="1.10.10.10:FF:000001">
    <property type="entry name" value="LysR family transcriptional regulator"/>
    <property type="match status" value="1"/>
</dbReference>
<dbReference type="CDD" id="cd05466">
    <property type="entry name" value="PBP2_LTTR_substrate"/>
    <property type="match status" value="1"/>
</dbReference>
<dbReference type="RefSeq" id="WP_163946377.1">
    <property type="nucleotide sequence ID" value="NZ_JAAIKC010000003.1"/>
</dbReference>
<dbReference type="GO" id="GO:0003677">
    <property type="term" value="F:DNA binding"/>
    <property type="evidence" value="ECO:0007669"/>
    <property type="project" value="UniProtKB-KW"/>
</dbReference>
<evidence type="ECO:0000256" key="1">
    <source>
        <dbReference type="ARBA" id="ARBA00009437"/>
    </source>
</evidence>
<dbReference type="InterPro" id="IPR000847">
    <property type="entry name" value="LysR_HTH_N"/>
</dbReference>
<name>A0A6G3ZXJ5_9BACL</name>
<gene>
    <name evidence="6" type="ORF">GK047_12165</name>
</gene>
<dbReference type="SUPFAM" id="SSF53850">
    <property type="entry name" value="Periplasmic binding protein-like II"/>
    <property type="match status" value="1"/>
</dbReference>
<dbReference type="EMBL" id="JAAIKC010000003">
    <property type="protein sequence ID" value="NEW06768.1"/>
    <property type="molecule type" value="Genomic_DNA"/>
</dbReference>
<dbReference type="PROSITE" id="PS50931">
    <property type="entry name" value="HTH_LYSR"/>
    <property type="match status" value="1"/>
</dbReference>
<dbReference type="AlphaFoldDB" id="A0A6G3ZXJ5"/>
<keyword evidence="2" id="KW-0805">Transcription regulation</keyword>
<evidence type="ECO:0000256" key="2">
    <source>
        <dbReference type="ARBA" id="ARBA00023015"/>
    </source>
</evidence>
<dbReference type="SUPFAM" id="SSF46785">
    <property type="entry name" value="Winged helix' DNA-binding domain"/>
    <property type="match status" value="1"/>
</dbReference>
<evidence type="ECO:0000313" key="6">
    <source>
        <dbReference type="EMBL" id="NEW06768.1"/>
    </source>
</evidence>
<accession>A0A6G3ZXJ5</accession>
<dbReference type="GO" id="GO:0003700">
    <property type="term" value="F:DNA-binding transcription factor activity"/>
    <property type="evidence" value="ECO:0007669"/>
    <property type="project" value="InterPro"/>
</dbReference>
<reference evidence="6" key="1">
    <citation type="submission" date="2020-02" db="EMBL/GenBank/DDBJ databases">
        <authorList>
            <person name="Shen X.-R."/>
            <person name="Zhang Y.-X."/>
        </authorList>
    </citation>
    <scope>NUCLEOTIDE SEQUENCE</scope>
    <source>
        <strain evidence="6">SYP-B3998</strain>
    </source>
</reference>
<dbReference type="PRINTS" id="PR00039">
    <property type="entry name" value="HTHLYSR"/>
</dbReference>
<dbReference type="PANTHER" id="PTHR30419">
    <property type="entry name" value="HTH-TYPE TRANSCRIPTIONAL REGULATOR YBHD"/>
    <property type="match status" value="1"/>
</dbReference>
<keyword evidence="4" id="KW-0804">Transcription</keyword>
<dbReference type="Pfam" id="PF00126">
    <property type="entry name" value="HTH_1"/>
    <property type="match status" value="1"/>
</dbReference>
<evidence type="ECO:0000259" key="5">
    <source>
        <dbReference type="PROSITE" id="PS50931"/>
    </source>
</evidence>
<dbReference type="Pfam" id="PF03466">
    <property type="entry name" value="LysR_substrate"/>
    <property type="match status" value="1"/>
</dbReference>
<keyword evidence="3" id="KW-0238">DNA-binding</keyword>
<dbReference type="GO" id="GO:0005829">
    <property type="term" value="C:cytosol"/>
    <property type="evidence" value="ECO:0007669"/>
    <property type="project" value="TreeGrafter"/>
</dbReference>
<dbReference type="InterPro" id="IPR005119">
    <property type="entry name" value="LysR_subst-bd"/>
</dbReference>
<dbReference type="PANTHER" id="PTHR30419:SF25">
    <property type="entry name" value="HTH-TYPE TRANSCRIPTIONAL REGULATOR YTLI"/>
    <property type="match status" value="1"/>
</dbReference>
<comment type="similarity">
    <text evidence="1">Belongs to the LysR transcriptional regulatory family.</text>
</comment>
<protein>
    <submittedName>
        <fullName evidence="6">LysR family transcriptional regulator</fullName>
    </submittedName>
</protein>
<evidence type="ECO:0000256" key="4">
    <source>
        <dbReference type="ARBA" id="ARBA00023163"/>
    </source>
</evidence>
<comment type="caution">
    <text evidence="6">The sequence shown here is derived from an EMBL/GenBank/DDBJ whole genome shotgun (WGS) entry which is preliminary data.</text>
</comment>
<feature type="domain" description="HTH lysR-type" evidence="5">
    <location>
        <begin position="1"/>
        <end position="57"/>
    </location>
</feature>
<dbReference type="InterPro" id="IPR036390">
    <property type="entry name" value="WH_DNA-bd_sf"/>
</dbReference>
<proteinExistence type="inferred from homology"/>
<dbReference type="Gene3D" id="1.10.10.10">
    <property type="entry name" value="Winged helix-like DNA-binding domain superfamily/Winged helix DNA-binding domain"/>
    <property type="match status" value="1"/>
</dbReference>
<dbReference type="InterPro" id="IPR036388">
    <property type="entry name" value="WH-like_DNA-bd_sf"/>
</dbReference>
<sequence length="298" mass="33492">MDLKTLKTFQRIVAHGSFQRAAEELNYAQSTVTMQIQKLEADLGVQLIERGRKFQLTEAGKFFFEQSVGIVKDLEHLQTSLADFQLGEVGTIRLGVTEPAASFRLPGLCKRFEAQYPHIRIAIEIASTQSLSERILRGEIDFALCSAPELEKDLYFEPLFKEAFVVLLPERHPLAQKSSLVPEDIRGHRLLITAATCPYRRKLEILLQETGKKPLDTMEIGSMTALKYYVQSGLGVALVPEIVLNPFPEGTTVMKMNSAGIDMTCGLLSKASEYPLKLTSAKLYQFLQQELIQEPYSY</sequence>
<evidence type="ECO:0000256" key="3">
    <source>
        <dbReference type="ARBA" id="ARBA00023125"/>
    </source>
</evidence>
<dbReference type="Gene3D" id="3.40.190.10">
    <property type="entry name" value="Periplasmic binding protein-like II"/>
    <property type="match status" value="2"/>
</dbReference>
<dbReference type="InterPro" id="IPR050950">
    <property type="entry name" value="HTH-type_LysR_regulators"/>
</dbReference>
<organism evidence="6">
    <name type="scientific">Paenibacillus sp. SYP-B3998</name>
    <dbReference type="NCBI Taxonomy" id="2678564"/>
    <lineage>
        <taxon>Bacteria</taxon>
        <taxon>Bacillati</taxon>
        <taxon>Bacillota</taxon>
        <taxon>Bacilli</taxon>
        <taxon>Bacillales</taxon>
        <taxon>Paenibacillaceae</taxon>
        <taxon>Paenibacillus</taxon>
    </lineage>
</organism>